<dbReference type="PRINTS" id="PR01950">
    <property type="entry name" value="LANCSUPER"/>
</dbReference>
<dbReference type="Pfam" id="PF05147">
    <property type="entry name" value="LANC_like"/>
    <property type="match status" value="1"/>
</dbReference>
<dbReference type="Proteomes" id="UP001528912">
    <property type="component" value="Unassembled WGS sequence"/>
</dbReference>
<organism evidence="1 2">
    <name type="scientific">Luteipulveratus flavus</name>
    <dbReference type="NCBI Taxonomy" id="3031728"/>
    <lineage>
        <taxon>Bacteria</taxon>
        <taxon>Bacillati</taxon>
        <taxon>Actinomycetota</taxon>
        <taxon>Actinomycetes</taxon>
        <taxon>Micrococcales</taxon>
        <taxon>Dermacoccaceae</taxon>
        <taxon>Luteipulveratus</taxon>
    </lineage>
</organism>
<accession>A0ABT6C973</accession>
<dbReference type="RefSeq" id="WP_277192263.1">
    <property type="nucleotide sequence ID" value="NZ_JAROAV010000028.1"/>
</dbReference>
<dbReference type="InterPro" id="IPR007822">
    <property type="entry name" value="LANC-like"/>
</dbReference>
<dbReference type="Gene3D" id="1.50.10.20">
    <property type="match status" value="1"/>
</dbReference>
<sequence>MAADSLLTEVEDAARPALEWLAAGATAVPGGVGWTRTPERDDVDPTLYTGGAGNVLALLDGFRHFEAQSFGDTAARGAAGLSAAVDDCDHQALYFGRAGIAFTLDAAGRLLGEDSWRRRAREVLRDIHHRYDGERWSMQIELLGGNAGIALAALAIGEVELAEAAVAPYVRLAEPTEHGVTWEGKTGLVARFHHISHGTLGIVSALAAVADRTRRDELLDLALAGAADVVGRNEAGAGGFLVPHSDPQHRPELVERYSYGWCHGPAGDAQTFRLLHQVTGDEEWLRLQDRCWSTVIGSGVPERVRLGFWDNNGRCCGTAGVLALANDRMVERGDDGVFADVLVRDLLARATTDADGVRWQNVEHREDPSTLPPEHGWAMGNAGIVRELLRYSRIRVGRDPDYAVTLPDQPVARTPSAR</sequence>
<keyword evidence="2" id="KW-1185">Reference proteome</keyword>
<dbReference type="CDD" id="cd04434">
    <property type="entry name" value="LanC_like"/>
    <property type="match status" value="1"/>
</dbReference>
<evidence type="ECO:0000313" key="2">
    <source>
        <dbReference type="Proteomes" id="UP001528912"/>
    </source>
</evidence>
<protein>
    <submittedName>
        <fullName evidence="1">Lanthionine synthetase LanC family protein</fullName>
    </submittedName>
</protein>
<proteinExistence type="predicted"/>
<comment type="caution">
    <text evidence="1">The sequence shown here is derived from an EMBL/GenBank/DDBJ whole genome shotgun (WGS) entry which is preliminary data.</text>
</comment>
<evidence type="ECO:0000313" key="1">
    <source>
        <dbReference type="EMBL" id="MDF8264887.1"/>
    </source>
</evidence>
<dbReference type="SUPFAM" id="SSF158745">
    <property type="entry name" value="LanC-like"/>
    <property type="match status" value="1"/>
</dbReference>
<gene>
    <name evidence="1" type="ORF">P4R38_11580</name>
</gene>
<dbReference type="EMBL" id="JAROAV010000028">
    <property type="protein sequence ID" value="MDF8264887.1"/>
    <property type="molecule type" value="Genomic_DNA"/>
</dbReference>
<dbReference type="SMART" id="SM01260">
    <property type="entry name" value="LANC_like"/>
    <property type="match status" value="1"/>
</dbReference>
<name>A0ABT6C973_9MICO</name>
<reference evidence="1 2" key="1">
    <citation type="submission" date="2023-03" db="EMBL/GenBank/DDBJ databases">
        <title>YIM 133296 draft genome.</title>
        <authorList>
            <person name="Xiong L."/>
        </authorList>
    </citation>
    <scope>NUCLEOTIDE SEQUENCE [LARGE SCALE GENOMIC DNA]</scope>
    <source>
        <strain evidence="1 2">YIM 133296</strain>
    </source>
</reference>